<comment type="caution">
    <text evidence="4">The sequence shown here is derived from an EMBL/GenBank/DDBJ whole genome shotgun (WGS) entry which is preliminary data.</text>
</comment>
<dbReference type="InterPro" id="IPR025331">
    <property type="entry name" value="TNT"/>
</dbReference>
<keyword evidence="2" id="KW-0732">Signal</keyword>
<evidence type="ECO:0000256" key="2">
    <source>
        <dbReference type="SAM" id="SignalP"/>
    </source>
</evidence>
<feature type="chain" id="PRO_5035441535" description="TNT domain-containing protein" evidence="2">
    <location>
        <begin position="18"/>
        <end position="253"/>
    </location>
</feature>
<dbReference type="PANTHER" id="PTHR42059:SF1">
    <property type="entry name" value="TNT DOMAIN-CONTAINING PROTEIN"/>
    <property type="match status" value="1"/>
</dbReference>
<dbReference type="PANTHER" id="PTHR42059">
    <property type="entry name" value="TNT DOMAIN-CONTAINING PROTEIN"/>
    <property type="match status" value="1"/>
</dbReference>
<feature type="compositionally biased region" description="Acidic residues" evidence="1">
    <location>
        <begin position="240"/>
        <end position="253"/>
    </location>
</feature>
<feature type="domain" description="TNT" evidence="3">
    <location>
        <begin position="131"/>
        <end position="226"/>
    </location>
</feature>
<evidence type="ECO:0000313" key="5">
    <source>
        <dbReference type="Proteomes" id="UP000813427"/>
    </source>
</evidence>
<gene>
    <name evidence="4" type="ORF">BKA59DRAFT_549782</name>
</gene>
<proteinExistence type="predicted"/>
<evidence type="ECO:0000313" key="4">
    <source>
        <dbReference type="EMBL" id="KAH7233536.1"/>
    </source>
</evidence>
<sequence>MLFQSLFISSLLTSATAVYLPQVQQKNVRKDSCDCSGDNVRYNASQTKNYICGDKRLGPSRLPKKLPLGTYVTGYDRFGGLSPNEFLGKWWNTTERKDWKGEMSEAGWIYPEKYGFELDEEALPIKANVDLQPGMLVDRFGEITGRYISPATAPFAQRALHPQNLDTGENKEFPSNYHVYRVMRKFTVQAGPIRPWFGQPGFGVQFFLGNGITVNDYLVNEHLKEVDASELVRDAPDCGYDGEDDDDSESSDL</sequence>
<feature type="signal peptide" evidence="2">
    <location>
        <begin position="1"/>
        <end position="17"/>
    </location>
</feature>
<name>A0A8K0W6S7_9HYPO</name>
<reference evidence="4" key="1">
    <citation type="journal article" date="2021" name="Nat. Commun.">
        <title>Genetic determinants of endophytism in the Arabidopsis root mycobiome.</title>
        <authorList>
            <person name="Mesny F."/>
            <person name="Miyauchi S."/>
            <person name="Thiergart T."/>
            <person name="Pickel B."/>
            <person name="Atanasova L."/>
            <person name="Karlsson M."/>
            <person name="Huettel B."/>
            <person name="Barry K.W."/>
            <person name="Haridas S."/>
            <person name="Chen C."/>
            <person name="Bauer D."/>
            <person name="Andreopoulos W."/>
            <person name="Pangilinan J."/>
            <person name="LaButti K."/>
            <person name="Riley R."/>
            <person name="Lipzen A."/>
            <person name="Clum A."/>
            <person name="Drula E."/>
            <person name="Henrissat B."/>
            <person name="Kohler A."/>
            <person name="Grigoriev I.V."/>
            <person name="Martin F.M."/>
            <person name="Hacquard S."/>
        </authorList>
    </citation>
    <scope>NUCLEOTIDE SEQUENCE</scope>
    <source>
        <strain evidence="4">MPI-SDFR-AT-0068</strain>
    </source>
</reference>
<dbReference type="EMBL" id="JAGPXF010000008">
    <property type="protein sequence ID" value="KAH7233536.1"/>
    <property type="molecule type" value="Genomic_DNA"/>
</dbReference>
<dbReference type="AlphaFoldDB" id="A0A8K0W6S7"/>
<dbReference type="Pfam" id="PF14021">
    <property type="entry name" value="TNT"/>
    <property type="match status" value="1"/>
</dbReference>
<dbReference type="InterPro" id="IPR053024">
    <property type="entry name" value="Fungal_surface_NADase"/>
</dbReference>
<protein>
    <recommendedName>
        <fullName evidence="3">TNT domain-containing protein</fullName>
    </recommendedName>
</protein>
<dbReference type="OrthoDB" id="2923349at2759"/>
<feature type="region of interest" description="Disordered" evidence="1">
    <location>
        <begin position="234"/>
        <end position="253"/>
    </location>
</feature>
<keyword evidence="5" id="KW-1185">Reference proteome</keyword>
<organism evidence="4 5">
    <name type="scientific">Fusarium tricinctum</name>
    <dbReference type="NCBI Taxonomy" id="61284"/>
    <lineage>
        <taxon>Eukaryota</taxon>
        <taxon>Fungi</taxon>
        <taxon>Dikarya</taxon>
        <taxon>Ascomycota</taxon>
        <taxon>Pezizomycotina</taxon>
        <taxon>Sordariomycetes</taxon>
        <taxon>Hypocreomycetidae</taxon>
        <taxon>Hypocreales</taxon>
        <taxon>Nectriaceae</taxon>
        <taxon>Fusarium</taxon>
        <taxon>Fusarium tricinctum species complex</taxon>
    </lineage>
</organism>
<dbReference type="GO" id="GO:0050135">
    <property type="term" value="F:NADP+ nucleosidase activity"/>
    <property type="evidence" value="ECO:0007669"/>
    <property type="project" value="InterPro"/>
</dbReference>
<evidence type="ECO:0000256" key="1">
    <source>
        <dbReference type="SAM" id="MobiDB-lite"/>
    </source>
</evidence>
<accession>A0A8K0W6S7</accession>
<evidence type="ECO:0000259" key="3">
    <source>
        <dbReference type="Pfam" id="PF14021"/>
    </source>
</evidence>
<dbReference type="Proteomes" id="UP000813427">
    <property type="component" value="Unassembled WGS sequence"/>
</dbReference>